<dbReference type="HOGENOM" id="CLU_2708252_0_0_1"/>
<keyword evidence="2" id="KW-1185">Reference proteome</keyword>
<name>A0A0D3B847_BRAOL</name>
<dbReference type="Gramene" id="Bo3g045190.1">
    <property type="protein sequence ID" value="Bo3g045190.1"/>
    <property type="gene ID" value="Bo3g045190"/>
</dbReference>
<dbReference type="EnsemblPlants" id="Bo3g045190.1">
    <property type="protein sequence ID" value="Bo3g045190.1"/>
    <property type="gene ID" value="Bo3g045190"/>
</dbReference>
<sequence>MGLNRQVMERLIGSILFEPTKVLYRLLLYYLDFFVLFYFPLNSCSFVNSAVIISAIKRCNYVRICFNSVYIPR</sequence>
<reference evidence="1" key="2">
    <citation type="submission" date="2015-03" db="UniProtKB">
        <authorList>
            <consortium name="EnsemblPlants"/>
        </authorList>
    </citation>
    <scope>IDENTIFICATION</scope>
</reference>
<organism evidence="1 2">
    <name type="scientific">Brassica oleracea var. oleracea</name>
    <dbReference type="NCBI Taxonomy" id="109376"/>
    <lineage>
        <taxon>Eukaryota</taxon>
        <taxon>Viridiplantae</taxon>
        <taxon>Streptophyta</taxon>
        <taxon>Embryophyta</taxon>
        <taxon>Tracheophyta</taxon>
        <taxon>Spermatophyta</taxon>
        <taxon>Magnoliopsida</taxon>
        <taxon>eudicotyledons</taxon>
        <taxon>Gunneridae</taxon>
        <taxon>Pentapetalae</taxon>
        <taxon>rosids</taxon>
        <taxon>malvids</taxon>
        <taxon>Brassicales</taxon>
        <taxon>Brassicaceae</taxon>
        <taxon>Brassiceae</taxon>
        <taxon>Brassica</taxon>
    </lineage>
</organism>
<dbReference type="AlphaFoldDB" id="A0A0D3B847"/>
<evidence type="ECO:0000313" key="2">
    <source>
        <dbReference type="Proteomes" id="UP000032141"/>
    </source>
</evidence>
<dbReference type="Proteomes" id="UP000032141">
    <property type="component" value="Chromosome C3"/>
</dbReference>
<protein>
    <submittedName>
        <fullName evidence="1">Uncharacterized protein</fullName>
    </submittedName>
</protein>
<accession>A0A0D3B847</accession>
<evidence type="ECO:0000313" key="1">
    <source>
        <dbReference type="EnsemblPlants" id="Bo3g045190.1"/>
    </source>
</evidence>
<reference evidence="1 2" key="1">
    <citation type="journal article" date="2014" name="Genome Biol.">
        <title>Transcriptome and methylome profiling reveals relics of genome dominance in the mesopolyploid Brassica oleracea.</title>
        <authorList>
            <person name="Parkin I.A."/>
            <person name="Koh C."/>
            <person name="Tang H."/>
            <person name="Robinson S.J."/>
            <person name="Kagale S."/>
            <person name="Clarke W.E."/>
            <person name="Town C.D."/>
            <person name="Nixon J."/>
            <person name="Krishnakumar V."/>
            <person name="Bidwell S.L."/>
            <person name="Denoeud F."/>
            <person name="Belcram H."/>
            <person name="Links M.G."/>
            <person name="Just J."/>
            <person name="Clarke C."/>
            <person name="Bender T."/>
            <person name="Huebert T."/>
            <person name="Mason A.S."/>
            <person name="Pires J.C."/>
            <person name="Barker G."/>
            <person name="Moore J."/>
            <person name="Walley P.G."/>
            <person name="Manoli S."/>
            <person name="Batley J."/>
            <person name="Edwards D."/>
            <person name="Nelson M.N."/>
            <person name="Wang X."/>
            <person name="Paterson A.H."/>
            <person name="King G."/>
            <person name="Bancroft I."/>
            <person name="Chalhoub B."/>
            <person name="Sharpe A.G."/>
        </authorList>
    </citation>
    <scope>NUCLEOTIDE SEQUENCE</scope>
    <source>
        <strain evidence="1 2">cv. TO1000</strain>
    </source>
</reference>
<proteinExistence type="predicted"/>